<evidence type="ECO:0000256" key="1">
    <source>
        <dbReference type="SAM" id="MobiDB-lite"/>
    </source>
</evidence>
<sequence>MSGGPTSTTSRWARCSTRRGGDADGRMAAVHQAIVGTGCGCRWTPICPPPSPRARRWRIRDWSGMWPSGRRRWRPSGQSQPVLPRLVFHRFRSSATPSTPAPKWWTARKPAKPAARHRADGVADDHHRPGRPLGARLLPLRHAAASPGAADEERPATTCPASAPTRRTAHDPTADWDAEAFRRRVPARILTPVCRHGVAQQRRRGQQRTRAGRLTLNIAATHHDSRISGRRLVYGGHTIGLALAQPRGCCRTW</sequence>
<accession>X8BJ28</accession>
<gene>
    <name evidence="2" type="ORF">I553_2771</name>
</gene>
<dbReference type="AlphaFoldDB" id="X8BJ28"/>
<dbReference type="EMBL" id="JAOB01000038">
    <property type="protein sequence ID" value="EUA44117.1"/>
    <property type="molecule type" value="Genomic_DNA"/>
</dbReference>
<dbReference type="PATRIC" id="fig|1299334.3.peg.3825"/>
<evidence type="ECO:0000313" key="2">
    <source>
        <dbReference type="EMBL" id="EUA44117.1"/>
    </source>
</evidence>
<comment type="caution">
    <text evidence="2">The sequence shown here is derived from an EMBL/GenBank/DDBJ whole genome shotgun (WGS) entry which is preliminary data.</text>
</comment>
<dbReference type="Gene3D" id="3.10.129.10">
    <property type="entry name" value="Hotdog Thioesterase"/>
    <property type="match status" value="1"/>
</dbReference>
<feature type="region of interest" description="Disordered" evidence="1">
    <location>
        <begin position="143"/>
        <end position="172"/>
    </location>
</feature>
<name>X8BJ28_MYCXE</name>
<reference evidence="2" key="1">
    <citation type="submission" date="2014-01" db="EMBL/GenBank/DDBJ databases">
        <authorList>
            <person name="Brown-Elliot B."/>
            <person name="Wallace R."/>
            <person name="Lenaerts A."/>
            <person name="Ordway D."/>
            <person name="DeGroote M.A."/>
            <person name="Parker T."/>
            <person name="Sizemore C."/>
            <person name="Tallon L.J."/>
            <person name="Sadzewicz L.K."/>
            <person name="Sengamalay N."/>
            <person name="Fraser C.M."/>
            <person name="Hine E."/>
            <person name="Shefchek K.A."/>
            <person name="Das S.P."/>
            <person name="Tettelin H."/>
        </authorList>
    </citation>
    <scope>NUCLEOTIDE SEQUENCE [LARGE SCALE GENOMIC DNA]</scope>
    <source>
        <strain evidence="2">4042</strain>
    </source>
</reference>
<protein>
    <submittedName>
        <fullName evidence="2">Uncharacterized protein</fullName>
    </submittedName>
</protein>
<feature type="region of interest" description="Disordered" evidence="1">
    <location>
        <begin position="1"/>
        <end position="23"/>
    </location>
</feature>
<proteinExistence type="predicted"/>
<organism evidence="2">
    <name type="scientific">Mycobacterium xenopi 4042</name>
    <dbReference type="NCBI Taxonomy" id="1299334"/>
    <lineage>
        <taxon>Bacteria</taxon>
        <taxon>Bacillati</taxon>
        <taxon>Actinomycetota</taxon>
        <taxon>Actinomycetes</taxon>
        <taxon>Mycobacteriales</taxon>
        <taxon>Mycobacteriaceae</taxon>
        <taxon>Mycobacterium</taxon>
    </lineage>
</organism>
<feature type="compositionally biased region" description="Polar residues" evidence="1">
    <location>
        <begin position="1"/>
        <end position="11"/>
    </location>
</feature>